<evidence type="ECO:0000313" key="5">
    <source>
        <dbReference type="EMBL" id="ADZ90753.1"/>
    </source>
</evidence>
<protein>
    <submittedName>
        <fullName evidence="5">Ribosomal-protein-alanine N-acetyltransferase</fullName>
        <ecNumber evidence="5">2.3.1.267</ecNumber>
    </submittedName>
</protein>
<dbReference type="Proteomes" id="UP000001062">
    <property type="component" value="Chromosome"/>
</dbReference>
<dbReference type="PANTHER" id="PTHR43792:SF8">
    <property type="entry name" value="[RIBOSOMAL PROTEIN US5]-ALANINE N-ACETYLTRANSFERASE"/>
    <property type="match status" value="1"/>
</dbReference>
<evidence type="ECO:0000256" key="2">
    <source>
        <dbReference type="ARBA" id="ARBA00023315"/>
    </source>
</evidence>
<evidence type="ECO:0000256" key="3">
    <source>
        <dbReference type="ARBA" id="ARBA00038502"/>
    </source>
</evidence>
<evidence type="ECO:0000313" key="6">
    <source>
        <dbReference type="Proteomes" id="UP000001062"/>
    </source>
</evidence>
<comment type="similarity">
    <text evidence="3">Belongs to the acetyltransferase family. RimJ subfamily.</text>
</comment>
<dbReference type="GO" id="GO:0005737">
    <property type="term" value="C:cytoplasm"/>
    <property type="evidence" value="ECO:0007669"/>
    <property type="project" value="TreeGrafter"/>
</dbReference>
<accession>F2JY17</accession>
<dbReference type="PATRIC" id="fig|717774.3.peg.1542"/>
<dbReference type="InterPro" id="IPR011008">
    <property type="entry name" value="Dimeric_a/b-barrel"/>
</dbReference>
<dbReference type="PROSITE" id="PS51186">
    <property type="entry name" value="GNAT"/>
    <property type="match status" value="1"/>
</dbReference>
<evidence type="ECO:0000256" key="1">
    <source>
        <dbReference type="ARBA" id="ARBA00022679"/>
    </source>
</evidence>
<dbReference type="Pfam" id="PF13302">
    <property type="entry name" value="Acetyltransf_3"/>
    <property type="match status" value="1"/>
</dbReference>
<dbReference type="KEGG" id="mme:Marme_1486"/>
<dbReference type="Gene3D" id="3.40.630.30">
    <property type="match status" value="1"/>
</dbReference>
<dbReference type="OrthoDB" id="9801669at2"/>
<reference evidence="5 6" key="1">
    <citation type="journal article" date="2012" name="Stand. Genomic Sci.">
        <title>Complete genome sequence of the melanogenic marine bacterium Marinomonas mediterranea type strain (MMB-1(T)).</title>
        <authorList>
            <person name="Lucas-Elio P."/>
            <person name="Goodwin L."/>
            <person name="Woyke T."/>
            <person name="Pitluck S."/>
            <person name="Nolan M."/>
            <person name="Kyrpides N.C."/>
            <person name="Detter J.C."/>
            <person name="Copeland A."/>
            <person name="Teshima H."/>
            <person name="Bruce D."/>
            <person name="Detter C."/>
            <person name="Tapia R."/>
            <person name="Han S."/>
            <person name="Land M.L."/>
            <person name="Ivanova N."/>
            <person name="Mikhailova N."/>
            <person name="Johnston A.W."/>
            <person name="Sanchez-Amat A."/>
        </authorList>
    </citation>
    <scope>NUCLEOTIDE SEQUENCE [LARGE SCALE GENOMIC DNA]</scope>
    <source>
        <strain evidence="6">ATCC 700492 / JCM 21426 / NBRC 103028 / MMB-1</strain>
    </source>
</reference>
<dbReference type="HOGENOM" id="CLU_942699_0_0_6"/>
<dbReference type="PANTHER" id="PTHR43792">
    <property type="entry name" value="GNAT FAMILY, PUTATIVE (AFU_ORTHOLOGUE AFUA_3G00765)-RELATED-RELATED"/>
    <property type="match status" value="1"/>
</dbReference>
<dbReference type="InterPro" id="IPR051531">
    <property type="entry name" value="N-acetyltransferase"/>
</dbReference>
<name>F2JY17_MARM1</name>
<feature type="domain" description="N-acetyltransferase" evidence="4">
    <location>
        <begin position="138"/>
        <end position="294"/>
    </location>
</feature>
<dbReference type="STRING" id="717774.Marme_1486"/>
<keyword evidence="6" id="KW-1185">Reference proteome</keyword>
<organism evidence="5 6">
    <name type="scientific">Marinomonas mediterranea (strain ATCC 700492 / JCM 21426 / NBRC 103028 / MMB-1)</name>
    <dbReference type="NCBI Taxonomy" id="717774"/>
    <lineage>
        <taxon>Bacteria</taxon>
        <taxon>Pseudomonadati</taxon>
        <taxon>Pseudomonadota</taxon>
        <taxon>Gammaproteobacteria</taxon>
        <taxon>Oceanospirillales</taxon>
        <taxon>Oceanospirillaceae</taxon>
        <taxon>Marinomonas</taxon>
    </lineage>
</organism>
<dbReference type="SUPFAM" id="SSF55729">
    <property type="entry name" value="Acyl-CoA N-acyltransferases (Nat)"/>
    <property type="match status" value="1"/>
</dbReference>
<dbReference type="InterPro" id="IPR000182">
    <property type="entry name" value="GNAT_dom"/>
</dbReference>
<dbReference type="EC" id="2.3.1.267" evidence="5"/>
<gene>
    <name evidence="5" type="ordered locus">Marme_1486</name>
</gene>
<dbReference type="Gene3D" id="3.30.70.100">
    <property type="match status" value="1"/>
</dbReference>
<sequence>MSNFALPTPPYFSVTLCTSELYDDLMFKIMTEKVLELAEGLDGFLGHEWTSQEESISITYWSSISAAREWMAHPMHAKTINIGNQFWFSSYSLKLAEVKEEKRVKDNLIEANTSRFPYIETPRGVLKVLSYDNIALLHRFVNKEREHLAKWEPLRNEEYYTLKTCELRVKEMRREFLEDKGVVLCLLNKDETEMIAYTNFSSISRGIFQSCCLGYSLSKAYEGQGYMTEALRAGIQYMKSISIDRIQASYMPANNRSAAVLKRLGFEKEGVSKDYLKINGSWEDHIVTALLMRD</sequence>
<dbReference type="SUPFAM" id="SSF54909">
    <property type="entry name" value="Dimeric alpha+beta barrel"/>
    <property type="match status" value="1"/>
</dbReference>
<dbReference type="eggNOG" id="COG2329">
    <property type="taxonomic scope" value="Bacteria"/>
</dbReference>
<dbReference type="AlphaFoldDB" id="F2JY17"/>
<dbReference type="GO" id="GO:0008999">
    <property type="term" value="F:protein-N-terminal-alanine acetyltransferase activity"/>
    <property type="evidence" value="ECO:0007669"/>
    <property type="project" value="UniProtKB-EC"/>
</dbReference>
<proteinExistence type="inferred from homology"/>
<dbReference type="eggNOG" id="COG1670">
    <property type="taxonomic scope" value="Bacteria"/>
</dbReference>
<keyword evidence="1 5" id="KW-0808">Transferase</keyword>
<dbReference type="EMBL" id="CP002583">
    <property type="protein sequence ID" value="ADZ90753.1"/>
    <property type="molecule type" value="Genomic_DNA"/>
</dbReference>
<keyword evidence="2 5" id="KW-0012">Acyltransferase</keyword>
<evidence type="ECO:0000259" key="4">
    <source>
        <dbReference type="PROSITE" id="PS51186"/>
    </source>
</evidence>
<dbReference type="InterPro" id="IPR016181">
    <property type="entry name" value="Acyl_CoA_acyltransferase"/>
</dbReference>